<dbReference type="EMBL" id="JAIWQS010000003">
    <property type="protein sequence ID" value="KAJ8770972.1"/>
    <property type="molecule type" value="Genomic_DNA"/>
</dbReference>
<evidence type="ECO:0000256" key="1">
    <source>
        <dbReference type="ARBA" id="ARBA00004123"/>
    </source>
</evidence>
<evidence type="ECO:0000313" key="9">
    <source>
        <dbReference type="Proteomes" id="UP001159364"/>
    </source>
</evidence>
<gene>
    <name evidence="8" type="ORF">K2173_022873</name>
</gene>
<evidence type="ECO:0000256" key="4">
    <source>
        <dbReference type="ARBA" id="ARBA00023163"/>
    </source>
</evidence>
<keyword evidence="3" id="KW-0238">DNA-binding</keyword>
<evidence type="ECO:0000256" key="5">
    <source>
        <dbReference type="ARBA" id="ARBA00023242"/>
    </source>
</evidence>
<evidence type="ECO:0000259" key="7">
    <source>
        <dbReference type="PROSITE" id="PS50982"/>
    </source>
</evidence>
<keyword evidence="5" id="KW-0539">Nucleus</keyword>
<dbReference type="InterPro" id="IPR016177">
    <property type="entry name" value="DNA-bd_dom_sf"/>
</dbReference>
<dbReference type="PROSITE" id="PS50982">
    <property type="entry name" value="MBD"/>
    <property type="match status" value="1"/>
</dbReference>
<feature type="region of interest" description="Disordered" evidence="6">
    <location>
        <begin position="1"/>
        <end position="36"/>
    </location>
</feature>
<dbReference type="InterPro" id="IPR001739">
    <property type="entry name" value="Methyl_CpG_DNA-bd"/>
</dbReference>
<reference evidence="8 9" key="1">
    <citation type="submission" date="2021-09" db="EMBL/GenBank/DDBJ databases">
        <title>Genomic insights and catalytic innovation underlie evolution of tropane alkaloids biosynthesis.</title>
        <authorList>
            <person name="Wang Y.-J."/>
            <person name="Tian T."/>
            <person name="Huang J.-P."/>
            <person name="Huang S.-X."/>
        </authorList>
    </citation>
    <scope>NUCLEOTIDE SEQUENCE [LARGE SCALE GENOMIC DNA]</scope>
    <source>
        <strain evidence="8">KIB-2018</strain>
        <tissue evidence="8">Leaf</tissue>
    </source>
</reference>
<evidence type="ECO:0000256" key="2">
    <source>
        <dbReference type="ARBA" id="ARBA00023015"/>
    </source>
</evidence>
<comment type="subcellular location">
    <subcellularLocation>
        <location evidence="1">Nucleus</location>
    </subcellularLocation>
</comment>
<evidence type="ECO:0000256" key="6">
    <source>
        <dbReference type="SAM" id="MobiDB-lite"/>
    </source>
</evidence>
<dbReference type="GO" id="GO:0005634">
    <property type="term" value="C:nucleus"/>
    <property type="evidence" value="ECO:0007669"/>
    <property type="project" value="UniProtKB-SubCell"/>
</dbReference>
<organism evidence="8 9">
    <name type="scientific">Erythroxylum novogranatense</name>
    <dbReference type="NCBI Taxonomy" id="1862640"/>
    <lineage>
        <taxon>Eukaryota</taxon>
        <taxon>Viridiplantae</taxon>
        <taxon>Streptophyta</taxon>
        <taxon>Embryophyta</taxon>
        <taxon>Tracheophyta</taxon>
        <taxon>Spermatophyta</taxon>
        <taxon>Magnoliopsida</taxon>
        <taxon>eudicotyledons</taxon>
        <taxon>Gunneridae</taxon>
        <taxon>Pentapetalae</taxon>
        <taxon>rosids</taxon>
        <taxon>fabids</taxon>
        <taxon>Malpighiales</taxon>
        <taxon>Erythroxylaceae</taxon>
        <taxon>Erythroxylum</taxon>
    </lineage>
</organism>
<proteinExistence type="predicted"/>
<dbReference type="PANTHER" id="PTHR12396">
    <property type="entry name" value="METHYL-CPG BINDING PROTEIN, MBD"/>
    <property type="match status" value="1"/>
</dbReference>
<keyword evidence="9" id="KW-1185">Reference proteome</keyword>
<feature type="compositionally biased region" description="Polar residues" evidence="6">
    <location>
        <begin position="1"/>
        <end position="11"/>
    </location>
</feature>
<dbReference type="Pfam" id="PF01429">
    <property type="entry name" value="MBD"/>
    <property type="match status" value="1"/>
</dbReference>
<keyword evidence="2" id="KW-0805">Transcription regulation</keyword>
<name>A0AAV8TVP6_9ROSI</name>
<dbReference type="GO" id="GO:0003677">
    <property type="term" value="F:DNA binding"/>
    <property type="evidence" value="ECO:0007669"/>
    <property type="project" value="UniProtKB-KW"/>
</dbReference>
<accession>A0AAV8TVP6</accession>
<dbReference type="PANTHER" id="PTHR12396:SF46">
    <property type="entry name" value="METHYL-CPG-BINDING DOMAIN-CONTAINING PROTEIN 6"/>
    <property type="match status" value="1"/>
</dbReference>
<keyword evidence="4" id="KW-0804">Transcription</keyword>
<evidence type="ECO:0000313" key="8">
    <source>
        <dbReference type="EMBL" id="KAJ8770972.1"/>
    </source>
</evidence>
<dbReference type="Gene3D" id="3.30.890.10">
    <property type="entry name" value="Methyl-cpg-binding Protein 2, Chain A"/>
    <property type="match status" value="1"/>
</dbReference>
<dbReference type="AlphaFoldDB" id="A0AAV8TVP6"/>
<feature type="domain" description="MBD" evidence="7">
    <location>
        <begin position="23"/>
        <end position="100"/>
    </location>
</feature>
<protein>
    <recommendedName>
        <fullName evidence="7">MBD domain-containing protein</fullName>
    </recommendedName>
</protein>
<evidence type="ECO:0000256" key="3">
    <source>
        <dbReference type="ARBA" id="ARBA00023125"/>
    </source>
</evidence>
<sequence>MQAAGSSTANDTVPPLRPQKKSSDTSSDQSSWLPPGWIVEDRVRTSGVTAGMVDKYYFDPVSGRKFRSKKEVQIYLETGTTRKKKKGIENSDGDINPLESSSQKRKLIEFDYANPPYSVSWVITDADEDTWTPFIKGKRVPEHEKQSWDVEFASLISRGQGNRRF</sequence>
<dbReference type="SUPFAM" id="SSF54171">
    <property type="entry name" value="DNA-binding domain"/>
    <property type="match status" value="1"/>
</dbReference>
<dbReference type="Proteomes" id="UP001159364">
    <property type="component" value="Linkage Group LG03"/>
</dbReference>
<comment type="caution">
    <text evidence="8">The sequence shown here is derived from an EMBL/GenBank/DDBJ whole genome shotgun (WGS) entry which is preliminary data.</text>
</comment>